<keyword evidence="1" id="KW-0732">Signal</keyword>
<dbReference type="InterPro" id="IPR050789">
    <property type="entry name" value="Diverse_Enzym_Activities"/>
</dbReference>
<evidence type="ECO:0000313" key="4">
    <source>
        <dbReference type="Proteomes" id="UP001594288"/>
    </source>
</evidence>
<dbReference type="Gene3D" id="3.40.710.10">
    <property type="entry name" value="DD-peptidase/beta-lactamase superfamily"/>
    <property type="match status" value="1"/>
</dbReference>
<sequence length="328" mass="36430">MRLVLFWSMLLLSGTLCACDSNPDNVVGPQLERIDGSHISVGDLEQYVAALMDSAGVMGLQMAIINEGRVAYLNEFGLRSRTSGLPPDENTVFAGLSFSKTVFAYLVMQLVEGGLLDLDRPLVDYLDRPVGEYPKWKDVAADDRLREITVRRVLTHTTGWPNMRMQAEGGKLGFIYPPGEWFSYSGEGFNFLQFVVEQITGKPLDTLARERIFAPLNMLRTGYVWEEAFEGNHADGHTERQRRVKMARRSKPSAAGSMVSTASDYARLVAAVLNADGLQQSSIDLMLAAQVPVQSRRMFGPLSHEATEDNRAINLSWGLGWGRFDSES</sequence>
<feature type="domain" description="Beta-lactamase-related" evidence="2">
    <location>
        <begin position="44"/>
        <end position="324"/>
    </location>
</feature>
<dbReference type="SUPFAM" id="SSF56601">
    <property type="entry name" value="beta-lactamase/transpeptidase-like"/>
    <property type="match status" value="1"/>
</dbReference>
<dbReference type="GO" id="GO:0016787">
    <property type="term" value="F:hydrolase activity"/>
    <property type="evidence" value="ECO:0007669"/>
    <property type="project" value="UniProtKB-KW"/>
</dbReference>
<dbReference type="PROSITE" id="PS51257">
    <property type="entry name" value="PROKAR_LIPOPROTEIN"/>
    <property type="match status" value="1"/>
</dbReference>
<dbReference type="Pfam" id="PF00144">
    <property type="entry name" value="Beta-lactamase"/>
    <property type="match status" value="1"/>
</dbReference>
<dbReference type="Proteomes" id="UP001594288">
    <property type="component" value="Unassembled WGS sequence"/>
</dbReference>
<evidence type="ECO:0000256" key="1">
    <source>
        <dbReference type="SAM" id="SignalP"/>
    </source>
</evidence>
<dbReference type="PANTHER" id="PTHR43283">
    <property type="entry name" value="BETA-LACTAMASE-RELATED"/>
    <property type="match status" value="1"/>
</dbReference>
<keyword evidence="4" id="KW-1185">Reference proteome</keyword>
<organism evidence="3 4">
    <name type="scientific">Eiseniibacteriota bacterium</name>
    <dbReference type="NCBI Taxonomy" id="2212470"/>
    <lineage>
        <taxon>Bacteria</taxon>
        <taxon>Candidatus Eiseniibacteriota</taxon>
    </lineage>
</organism>
<name>A0ABV6YMN3_UNCEI</name>
<feature type="non-terminal residue" evidence="3">
    <location>
        <position position="328"/>
    </location>
</feature>
<proteinExistence type="predicted"/>
<feature type="signal peptide" evidence="1">
    <location>
        <begin position="1"/>
        <end position="18"/>
    </location>
</feature>
<dbReference type="EMBL" id="JBHPEI010000002">
    <property type="protein sequence ID" value="MFC1799316.1"/>
    <property type="molecule type" value="Genomic_DNA"/>
</dbReference>
<keyword evidence="3" id="KW-0378">Hydrolase</keyword>
<gene>
    <name evidence="3" type="ORF">ACFL2Z_00180</name>
</gene>
<dbReference type="PANTHER" id="PTHR43283:SF18">
    <property type="match status" value="1"/>
</dbReference>
<protein>
    <submittedName>
        <fullName evidence="3">Serine hydrolase domain-containing protein</fullName>
        <ecNumber evidence="3">3.-.-.-</ecNumber>
    </submittedName>
</protein>
<evidence type="ECO:0000259" key="2">
    <source>
        <dbReference type="Pfam" id="PF00144"/>
    </source>
</evidence>
<comment type="caution">
    <text evidence="3">The sequence shown here is derived from an EMBL/GenBank/DDBJ whole genome shotgun (WGS) entry which is preliminary data.</text>
</comment>
<dbReference type="InterPro" id="IPR012338">
    <property type="entry name" value="Beta-lactam/transpept-like"/>
</dbReference>
<accession>A0ABV6YMN3</accession>
<evidence type="ECO:0000313" key="3">
    <source>
        <dbReference type="EMBL" id="MFC1799316.1"/>
    </source>
</evidence>
<reference evidence="3 4" key="1">
    <citation type="submission" date="2024-09" db="EMBL/GenBank/DDBJ databases">
        <authorList>
            <person name="D'Angelo T."/>
        </authorList>
    </citation>
    <scope>NUCLEOTIDE SEQUENCE [LARGE SCALE GENOMIC DNA]</scope>
    <source>
        <strain evidence="3">SAG AM-311-F02</strain>
    </source>
</reference>
<dbReference type="EC" id="3.-.-.-" evidence="3"/>
<dbReference type="InterPro" id="IPR001466">
    <property type="entry name" value="Beta-lactam-related"/>
</dbReference>
<feature type="chain" id="PRO_5046398184" evidence="1">
    <location>
        <begin position="19"/>
        <end position="328"/>
    </location>
</feature>